<dbReference type="EMBL" id="JBHRVU010000004">
    <property type="protein sequence ID" value="MFC3442908.1"/>
    <property type="molecule type" value="Genomic_DNA"/>
</dbReference>
<evidence type="ECO:0000313" key="2">
    <source>
        <dbReference type="Proteomes" id="UP001595681"/>
    </source>
</evidence>
<dbReference type="RefSeq" id="WP_380797199.1">
    <property type="nucleotide sequence ID" value="NZ_JBHRVU010000004.1"/>
</dbReference>
<dbReference type="Proteomes" id="UP001595681">
    <property type="component" value="Unassembled WGS sequence"/>
</dbReference>
<keyword evidence="2" id="KW-1185">Reference proteome</keyword>
<organism evidence="1 2">
    <name type="scientific">Sphingobium rhizovicinum</name>
    <dbReference type="NCBI Taxonomy" id="432308"/>
    <lineage>
        <taxon>Bacteria</taxon>
        <taxon>Pseudomonadati</taxon>
        <taxon>Pseudomonadota</taxon>
        <taxon>Alphaproteobacteria</taxon>
        <taxon>Sphingomonadales</taxon>
        <taxon>Sphingomonadaceae</taxon>
        <taxon>Sphingobium</taxon>
    </lineage>
</organism>
<gene>
    <name evidence="1" type="ORF">ACFOKF_17175</name>
</gene>
<accession>A0ABV7NHG1</accession>
<proteinExistence type="predicted"/>
<sequence>MKRLYVIVGFDDADVERQASDLQRQYEAGTVRFLARAYPARADKRATYLKSLVQSANDLIFGSTTATNFCRKQDQPCAVEAGNGGGGKKRCERATGIETGCARQRPQLVVIICADQLFDDVFDRLGRGALILRIAGPKLPQAAALKAAIDAFEPIASQVVLTISNRAKALYAPLMPDRNFQRLGGHGIARDAQADPSRFAAILQEYHAALYRGDFANPKKRQIRGAYMLDSETAFQQDRLHNTVQIIGPESRQDGFHLLNAYHIYGVKTDPGLHFDVMNADGGAINHTLDDVLTGKQGGGAEKHLNATPCDRLL</sequence>
<comment type="caution">
    <text evidence="1">The sequence shown here is derived from an EMBL/GenBank/DDBJ whole genome shotgun (WGS) entry which is preliminary data.</text>
</comment>
<reference evidence="2" key="1">
    <citation type="journal article" date="2019" name="Int. J. Syst. Evol. Microbiol.">
        <title>The Global Catalogue of Microorganisms (GCM) 10K type strain sequencing project: providing services to taxonomists for standard genome sequencing and annotation.</title>
        <authorList>
            <consortium name="The Broad Institute Genomics Platform"/>
            <consortium name="The Broad Institute Genome Sequencing Center for Infectious Disease"/>
            <person name="Wu L."/>
            <person name="Ma J."/>
        </authorList>
    </citation>
    <scope>NUCLEOTIDE SEQUENCE [LARGE SCALE GENOMIC DNA]</scope>
    <source>
        <strain evidence="2">CCM 7491</strain>
    </source>
</reference>
<evidence type="ECO:0000313" key="1">
    <source>
        <dbReference type="EMBL" id="MFC3442908.1"/>
    </source>
</evidence>
<protein>
    <submittedName>
        <fullName evidence="1">Uncharacterized protein</fullName>
    </submittedName>
</protein>
<name>A0ABV7NHG1_9SPHN</name>